<dbReference type="Proteomes" id="UP000471409">
    <property type="component" value="Unassembled WGS sequence"/>
</dbReference>
<dbReference type="InterPro" id="IPR003594">
    <property type="entry name" value="HATPase_dom"/>
</dbReference>
<keyword evidence="7" id="KW-0067">ATP-binding</keyword>
<evidence type="ECO:0000256" key="4">
    <source>
        <dbReference type="ARBA" id="ARBA00022679"/>
    </source>
</evidence>
<dbReference type="Gene3D" id="3.30.450.40">
    <property type="match status" value="1"/>
</dbReference>
<sequence>MSEPEVHEEASPHPDRKAAPEELVYRLRQQRIAADFGYFALKTENLDELLQEATRLAAEGLDASFAKYLRHLGDGSGFLVAAGVGWGPGVVGHATVGDDMESPAGYAFHTEKAVISNHLSNEERFRTPALLVEHGIKRALNVIIRCEERRYGVLEVDTPGEGQFDESDVAFLESFASMLGVAMQRGEREARLRESIRHQEVLTLEASHRVKNSLSIVASLLSMQARATGNDEAARALQEAGQRVQTVASLHDRLWRSKAVRTVDLDKFLHELCEQVMAASSGVTVSCRVDSVTVMTEQAVNVGLLVNELTTNSMKYAFNEGAAGTIEVAVAASGDGTLRLSVDDDGKGLPADFDPSTTSSLGVRLITSISRQLGGEPKWVRLSRGTRFALEFSPASDL</sequence>
<evidence type="ECO:0000313" key="10">
    <source>
        <dbReference type="Proteomes" id="UP000471409"/>
    </source>
</evidence>
<reference evidence="9 10" key="1">
    <citation type="submission" date="2020-01" db="EMBL/GenBank/DDBJ databases">
        <title>Rhizobium genotypes associated with high levels of biological nitrogen fixation by grain legumes in a temperate-maritime cropping system.</title>
        <authorList>
            <person name="Maluk M."/>
            <person name="Francesc Ferrando Molina F."/>
            <person name="Lopez Del Egido L."/>
            <person name="Lafos M."/>
            <person name="Langarica-Fuentes A."/>
            <person name="Gebre Yohannes G."/>
            <person name="Young M.W."/>
            <person name="Martin P."/>
            <person name="Gantlett R."/>
            <person name="Kenicer G."/>
            <person name="Hawes C."/>
            <person name="Begg G.S."/>
            <person name="Quilliam R.S."/>
            <person name="Squire G.R."/>
            <person name="Poole P.S."/>
            <person name="Young P.W."/>
            <person name="Iannetta P.M."/>
            <person name="James E.K."/>
        </authorList>
    </citation>
    <scope>NUCLEOTIDE SEQUENCE [LARGE SCALE GENOMIC DNA]</scope>
    <source>
        <strain evidence="9 10">JHI944</strain>
    </source>
</reference>
<dbReference type="GO" id="GO:0004673">
    <property type="term" value="F:protein histidine kinase activity"/>
    <property type="evidence" value="ECO:0007669"/>
    <property type="project" value="UniProtKB-EC"/>
</dbReference>
<evidence type="ECO:0000256" key="3">
    <source>
        <dbReference type="ARBA" id="ARBA00022553"/>
    </source>
</evidence>
<dbReference type="InterPro" id="IPR005467">
    <property type="entry name" value="His_kinase_dom"/>
</dbReference>
<evidence type="ECO:0000259" key="8">
    <source>
        <dbReference type="PROSITE" id="PS50109"/>
    </source>
</evidence>
<dbReference type="GO" id="GO:0005524">
    <property type="term" value="F:ATP binding"/>
    <property type="evidence" value="ECO:0007669"/>
    <property type="project" value="UniProtKB-KW"/>
</dbReference>
<comment type="caution">
    <text evidence="9">The sequence shown here is derived from an EMBL/GenBank/DDBJ whole genome shotgun (WGS) entry which is preliminary data.</text>
</comment>
<evidence type="ECO:0000256" key="6">
    <source>
        <dbReference type="ARBA" id="ARBA00022777"/>
    </source>
</evidence>
<dbReference type="Pfam" id="PF02518">
    <property type="entry name" value="HATPase_c"/>
    <property type="match status" value="1"/>
</dbReference>
<dbReference type="EMBL" id="WXXP01000015">
    <property type="protein sequence ID" value="NEK53602.1"/>
    <property type="molecule type" value="Genomic_DNA"/>
</dbReference>
<dbReference type="SUPFAM" id="SSF55781">
    <property type="entry name" value="GAF domain-like"/>
    <property type="match status" value="1"/>
</dbReference>
<name>A0A6P0DNK7_RHILE</name>
<dbReference type="EC" id="2.7.13.3" evidence="2"/>
<dbReference type="Pfam" id="PF07568">
    <property type="entry name" value="HisKA_2"/>
    <property type="match status" value="1"/>
</dbReference>
<dbReference type="InterPro" id="IPR011495">
    <property type="entry name" value="Sig_transdc_His_kin_sub2_dim/P"/>
</dbReference>
<dbReference type="Pfam" id="PF13185">
    <property type="entry name" value="GAF_2"/>
    <property type="match status" value="1"/>
</dbReference>
<keyword evidence="5" id="KW-0547">Nucleotide-binding</keyword>
<organism evidence="9 10">
    <name type="scientific">Rhizobium leguminosarum</name>
    <dbReference type="NCBI Taxonomy" id="384"/>
    <lineage>
        <taxon>Bacteria</taxon>
        <taxon>Pseudomonadati</taxon>
        <taxon>Pseudomonadota</taxon>
        <taxon>Alphaproteobacteria</taxon>
        <taxon>Hyphomicrobiales</taxon>
        <taxon>Rhizobiaceae</taxon>
        <taxon>Rhizobium/Agrobacterium group</taxon>
        <taxon>Rhizobium</taxon>
    </lineage>
</organism>
<accession>A0A6P0DNK7</accession>
<dbReference type="InterPro" id="IPR029016">
    <property type="entry name" value="GAF-like_dom_sf"/>
</dbReference>
<evidence type="ECO:0000256" key="5">
    <source>
        <dbReference type="ARBA" id="ARBA00022741"/>
    </source>
</evidence>
<dbReference type="RefSeq" id="WP_164000267.1">
    <property type="nucleotide sequence ID" value="NZ_JARXWA010000024.1"/>
</dbReference>
<gene>
    <name evidence="9" type="ORF">GUK36_29810</name>
</gene>
<protein>
    <recommendedName>
        <fullName evidence="2">histidine kinase</fullName>
        <ecNumber evidence="2">2.7.13.3</ecNumber>
    </recommendedName>
</protein>
<evidence type="ECO:0000313" key="9">
    <source>
        <dbReference type="EMBL" id="NEK53602.1"/>
    </source>
</evidence>
<evidence type="ECO:0000256" key="7">
    <source>
        <dbReference type="ARBA" id="ARBA00022840"/>
    </source>
</evidence>
<dbReference type="SMART" id="SM00387">
    <property type="entry name" value="HATPase_c"/>
    <property type="match status" value="1"/>
</dbReference>
<dbReference type="AlphaFoldDB" id="A0A6P0DNK7"/>
<dbReference type="SUPFAM" id="SSF55874">
    <property type="entry name" value="ATPase domain of HSP90 chaperone/DNA topoisomerase II/histidine kinase"/>
    <property type="match status" value="1"/>
</dbReference>
<proteinExistence type="predicted"/>
<dbReference type="InterPro" id="IPR036890">
    <property type="entry name" value="HATPase_C_sf"/>
</dbReference>
<dbReference type="SMART" id="SM00065">
    <property type="entry name" value="GAF"/>
    <property type="match status" value="1"/>
</dbReference>
<dbReference type="PANTHER" id="PTHR41523:SF8">
    <property type="entry name" value="ETHYLENE RESPONSE SENSOR PROTEIN"/>
    <property type="match status" value="1"/>
</dbReference>
<keyword evidence="3" id="KW-0597">Phosphoprotein</keyword>
<dbReference type="PANTHER" id="PTHR41523">
    <property type="entry name" value="TWO-COMPONENT SYSTEM SENSOR PROTEIN"/>
    <property type="match status" value="1"/>
</dbReference>
<dbReference type="PROSITE" id="PS50109">
    <property type="entry name" value="HIS_KIN"/>
    <property type="match status" value="1"/>
</dbReference>
<evidence type="ECO:0000256" key="1">
    <source>
        <dbReference type="ARBA" id="ARBA00000085"/>
    </source>
</evidence>
<keyword evidence="4" id="KW-0808">Transferase</keyword>
<keyword evidence="6" id="KW-0418">Kinase</keyword>
<dbReference type="InterPro" id="IPR003018">
    <property type="entry name" value="GAF"/>
</dbReference>
<dbReference type="Gene3D" id="3.30.565.10">
    <property type="entry name" value="Histidine kinase-like ATPase, C-terminal domain"/>
    <property type="match status" value="1"/>
</dbReference>
<evidence type="ECO:0000256" key="2">
    <source>
        <dbReference type="ARBA" id="ARBA00012438"/>
    </source>
</evidence>
<feature type="domain" description="Histidine kinase" evidence="8">
    <location>
        <begin position="205"/>
        <end position="396"/>
    </location>
</feature>
<comment type="catalytic activity">
    <reaction evidence="1">
        <text>ATP + protein L-histidine = ADP + protein N-phospho-L-histidine.</text>
        <dbReference type="EC" id="2.7.13.3"/>
    </reaction>
</comment>